<sequence length="145" mass="16401">MTVREASRADLPQLAELMDAYRVFYGADSDVEKARVFMHERLIKQDSVIFVIQNDHALLGFTQLYPSFSSVSLRPLYILNDLFVTPGKRGTGLGEALLRHAQGFCREKGAKGLALETATDNPAQKLYERLGWKKDAGVFHYFWTS</sequence>
<comment type="caution">
    <text evidence="4">The sequence shown here is derived from an EMBL/GenBank/DDBJ whole genome shotgun (WGS) entry which is preliminary data.</text>
</comment>
<keyword evidence="1" id="KW-0808">Transferase</keyword>
<dbReference type="Proteomes" id="UP001174839">
    <property type="component" value="Unassembled WGS sequence"/>
</dbReference>
<evidence type="ECO:0000313" key="4">
    <source>
        <dbReference type="EMBL" id="MDM9631973.1"/>
    </source>
</evidence>
<keyword evidence="2" id="KW-0012">Acyltransferase</keyword>
<evidence type="ECO:0000256" key="2">
    <source>
        <dbReference type="ARBA" id="ARBA00023315"/>
    </source>
</evidence>
<name>A0ABT7WGJ3_9FLAO</name>
<dbReference type="PROSITE" id="PS51186">
    <property type="entry name" value="GNAT"/>
    <property type="match status" value="1"/>
</dbReference>
<dbReference type="CDD" id="cd04301">
    <property type="entry name" value="NAT_SF"/>
    <property type="match status" value="1"/>
</dbReference>
<organism evidence="4 5">
    <name type="scientific">Robiginitalea aurantiaca</name>
    <dbReference type="NCBI Taxonomy" id="3056915"/>
    <lineage>
        <taxon>Bacteria</taxon>
        <taxon>Pseudomonadati</taxon>
        <taxon>Bacteroidota</taxon>
        <taxon>Flavobacteriia</taxon>
        <taxon>Flavobacteriales</taxon>
        <taxon>Flavobacteriaceae</taxon>
        <taxon>Robiginitalea</taxon>
    </lineage>
</organism>
<keyword evidence="5" id="KW-1185">Reference proteome</keyword>
<dbReference type="Gene3D" id="3.40.630.30">
    <property type="match status" value="1"/>
</dbReference>
<evidence type="ECO:0000259" key="3">
    <source>
        <dbReference type="PROSITE" id="PS51186"/>
    </source>
</evidence>
<dbReference type="InterPro" id="IPR000182">
    <property type="entry name" value="GNAT_dom"/>
</dbReference>
<feature type="domain" description="N-acetyltransferase" evidence="3">
    <location>
        <begin position="1"/>
        <end position="145"/>
    </location>
</feature>
<evidence type="ECO:0000313" key="5">
    <source>
        <dbReference type="Proteomes" id="UP001174839"/>
    </source>
</evidence>
<evidence type="ECO:0000256" key="1">
    <source>
        <dbReference type="ARBA" id="ARBA00022679"/>
    </source>
</evidence>
<dbReference type="PANTHER" id="PTHR43877">
    <property type="entry name" value="AMINOALKYLPHOSPHONATE N-ACETYLTRANSFERASE-RELATED-RELATED"/>
    <property type="match status" value="1"/>
</dbReference>
<dbReference type="InterPro" id="IPR016181">
    <property type="entry name" value="Acyl_CoA_acyltransferase"/>
</dbReference>
<dbReference type="EMBL" id="JAUDUY010000004">
    <property type="protein sequence ID" value="MDM9631973.1"/>
    <property type="molecule type" value="Genomic_DNA"/>
</dbReference>
<dbReference type="SUPFAM" id="SSF55729">
    <property type="entry name" value="Acyl-CoA N-acyltransferases (Nat)"/>
    <property type="match status" value="1"/>
</dbReference>
<accession>A0ABT7WGJ3</accession>
<reference evidence="4" key="1">
    <citation type="submission" date="2023-06" db="EMBL/GenBank/DDBJ databases">
        <title>Robiginitalea aurantiacus sp. nov. and Algoriphagus sediminis sp. nov., isolated from coastal sediment.</title>
        <authorList>
            <person name="Zhou Z.Y."/>
            <person name="An J."/>
            <person name="Jia Y.W."/>
            <person name="Du Z.J."/>
        </authorList>
    </citation>
    <scope>NUCLEOTIDE SEQUENCE</scope>
    <source>
        <strain evidence="4">M39</strain>
    </source>
</reference>
<dbReference type="PANTHER" id="PTHR43877:SF2">
    <property type="entry name" value="AMINOALKYLPHOSPHONATE N-ACETYLTRANSFERASE-RELATED"/>
    <property type="match status" value="1"/>
</dbReference>
<dbReference type="Pfam" id="PF00583">
    <property type="entry name" value="Acetyltransf_1"/>
    <property type="match status" value="1"/>
</dbReference>
<dbReference type="RefSeq" id="WP_289725331.1">
    <property type="nucleotide sequence ID" value="NZ_JAUDUY010000004.1"/>
</dbReference>
<gene>
    <name evidence="4" type="ORF">QU605_10845</name>
</gene>
<protein>
    <submittedName>
        <fullName evidence="4">GNAT family N-acetyltransferase</fullName>
    </submittedName>
</protein>
<dbReference type="InterPro" id="IPR050832">
    <property type="entry name" value="Bact_Acetyltransf"/>
</dbReference>
<proteinExistence type="predicted"/>